<dbReference type="Pfam" id="PF13771">
    <property type="entry name" value="zf-HC5HC2H"/>
    <property type="match status" value="1"/>
</dbReference>
<evidence type="ECO:0000313" key="2">
    <source>
        <dbReference type="Proteomes" id="UP000092462"/>
    </source>
</evidence>
<name>A0A1B0D0T7_PHLPP</name>
<dbReference type="PANTHER" id="PTHR12420:SF42">
    <property type="entry name" value="G2_M PHASE-SPECIFIC E3 UBIQUITIN-PROTEIN LIGASE"/>
    <property type="match status" value="1"/>
</dbReference>
<organism evidence="1 2">
    <name type="scientific">Phlebotomus papatasi</name>
    <name type="common">Sandfly</name>
    <dbReference type="NCBI Taxonomy" id="29031"/>
    <lineage>
        <taxon>Eukaryota</taxon>
        <taxon>Metazoa</taxon>
        <taxon>Ecdysozoa</taxon>
        <taxon>Arthropoda</taxon>
        <taxon>Hexapoda</taxon>
        <taxon>Insecta</taxon>
        <taxon>Pterygota</taxon>
        <taxon>Neoptera</taxon>
        <taxon>Endopterygota</taxon>
        <taxon>Diptera</taxon>
        <taxon>Nematocera</taxon>
        <taxon>Psychodoidea</taxon>
        <taxon>Psychodidae</taxon>
        <taxon>Phlebotomus</taxon>
        <taxon>Phlebotomus</taxon>
    </lineage>
</organism>
<proteinExistence type="predicted"/>
<reference evidence="1" key="1">
    <citation type="submission" date="2022-08" db="UniProtKB">
        <authorList>
            <consortium name="EnsemblMetazoa"/>
        </authorList>
    </citation>
    <scope>IDENTIFICATION</scope>
    <source>
        <strain evidence="1">Israel</strain>
    </source>
</reference>
<sequence>MTCYVCRIDEDNSLLYGPIYTKDNIKCHYYCLLFGDRYVQRGEDHEGILGFLVSDIKHGAALKTKALCTFCKKPRAATKCAFKNCYKKFHFICGMKNGCLYQFDEMLAFCNAHTGLEKTAPPEYSSENTCVICSEVLGPYSPLDRIQAHCQLIAWMHTDCVRRFALNAGYGFKCLLCRKTDFRSIVQKKGVFVPQRETEWIISQCEGGSQDPSSAPLLCGAKVCRFPGGRKFLLNTTIGETCHSCNRSVHPECVRYSGVQKDDKFICFDCHDEDIEIIEPVEVEEKNQDIVMTDGAPLKKYLGDVYAGRKNYVADELLPNFYGPRCADAGKFRLNYFFNSH</sequence>
<dbReference type="EnsemblMetazoa" id="PPAI000959-RA">
    <property type="protein sequence ID" value="PPAI000959-PA"/>
    <property type="gene ID" value="PPAI000959"/>
</dbReference>
<dbReference type="SUPFAM" id="SSF57903">
    <property type="entry name" value="FYVE/PHD zinc finger"/>
    <property type="match status" value="1"/>
</dbReference>
<dbReference type="VEuPathDB" id="VectorBase:PPAI000959"/>
<dbReference type="InterPro" id="IPR013083">
    <property type="entry name" value="Znf_RING/FYVE/PHD"/>
</dbReference>
<evidence type="ECO:0000313" key="1">
    <source>
        <dbReference type="EnsemblMetazoa" id="PPAI000959-PA"/>
    </source>
</evidence>
<keyword evidence="2" id="KW-1185">Reference proteome</keyword>
<dbReference type="InterPro" id="IPR034732">
    <property type="entry name" value="EPHD"/>
</dbReference>
<dbReference type="Proteomes" id="UP000092462">
    <property type="component" value="Unassembled WGS sequence"/>
</dbReference>
<dbReference type="AlphaFoldDB" id="A0A1B0D0T7"/>
<dbReference type="VEuPathDB" id="VectorBase:PPAPM1_009262"/>
<accession>A0A1B0D0T7</accession>
<dbReference type="InterPro" id="IPR051188">
    <property type="entry name" value="PHD-type_Zinc_Finger"/>
</dbReference>
<dbReference type="EMBL" id="AJVK01010047">
    <property type="status" value="NOT_ANNOTATED_CDS"/>
    <property type="molecule type" value="Genomic_DNA"/>
</dbReference>
<dbReference type="Gene3D" id="3.30.40.10">
    <property type="entry name" value="Zinc/RING finger domain, C3HC4 (zinc finger)"/>
    <property type="match status" value="1"/>
</dbReference>
<dbReference type="PANTHER" id="PTHR12420">
    <property type="entry name" value="PHD FINGER PROTEIN"/>
    <property type="match status" value="1"/>
</dbReference>
<protein>
    <submittedName>
        <fullName evidence="1">Uncharacterized protein</fullName>
    </submittedName>
</protein>
<dbReference type="GO" id="GO:0005634">
    <property type="term" value="C:nucleus"/>
    <property type="evidence" value="ECO:0007669"/>
    <property type="project" value="TreeGrafter"/>
</dbReference>
<dbReference type="PROSITE" id="PS51805">
    <property type="entry name" value="EPHD"/>
    <property type="match status" value="1"/>
</dbReference>
<dbReference type="InterPro" id="IPR011011">
    <property type="entry name" value="Znf_FYVE_PHD"/>
</dbReference>